<protein>
    <recommendedName>
        <fullName evidence="8">Variable large protein</fullName>
    </recommendedName>
</protein>
<evidence type="ECO:0000256" key="7">
    <source>
        <dbReference type="ARBA" id="ARBA00023288"/>
    </source>
</evidence>
<keyword evidence="6 8" id="KW-0998">Cell outer membrane</keyword>
<geneLocation type="plasmid" evidence="11">
    <name>unnamed</name>
</geneLocation>
<evidence type="ECO:0000256" key="8">
    <source>
        <dbReference type="RuleBase" id="RU363105"/>
    </source>
</evidence>
<proteinExistence type="predicted"/>
<evidence type="ECO:0000256" key="10">
    <source>
        <dbReference type="SAM" id="Phobius"/>
    </source>
</evidence>
<keyword evidence="10" id="KW-0812">Transmembrane</keyword>
<keyword evidence="10" id="KW-1133">Transmembrane helix</keyword>
<dbReference type="SUPFAM" id="SSF74748">
    <property type="entry name" value="Variable surface antigen VlsE"/>
    <property type="match status" value="1"/>
</dbReference>
<evidence type="ECO:0000256" key="5">
    <source>
        <dbReference type="ARBA" id="ARBA00023139"/>
    </source>
</evidence>
<sequence length="382" mass="39458">MKKGKNKEAKKEMKEKKELGEIGSREERREGRKKGRIVMVMMMLVMMVMGCNSGGVKEGEGESSQSKFLKSIIGLRNEFLNVFTSFGDMVGGILGFNAVKSDDKRSKVGEHFKTVGDGLKSTKDKLDALAKDISSTAYADITAVETVIKGTSEIIAKLVTSVTKLAGVVGDTDIGDNAADAAVAADAAGVKTVIDEIKIIVETAINSGVNIGKGITGGEVAAAANTDAPAVLTANAAVGAGAASKLAGEVSKADPWAMIDKIHNAKVVELTQDNNNEAGALATKIGANNYGAKTNADLAAAVALKAMTKSGKFSAAANEAGAVKASAVSAVNKVLGILDVIIKKTVESNLEKIREAVKGIKYSESSGVNSTKSDTTQATTTK</sequence>
<dbReference type="HOGENOM" id="CLU_054711_0_1_12"/>
<evidence type="ECO:0000256" key="3">
    <source>
        <dbReference type="ARBA" id="ARBA00022729"/>
    </source>
</evidence>
<keyword evidence="7 8" id="KW-0449">Lipoprotein</keyword>
<evidence type="ECO:0000256" key="9">
    <source>
        <dbReference type="SAM" id="MobiDB-lite"/>
    </source>
</evidence>
<keyword evidence="3" id="KW-0732">Signal</keyword>
<dbReference type="GO" id="GO:0009279">
    <property type="term" value="C:cell outer membrane"/>
    <property type="evidence" value="ECO:0007669"/>
    <property type="project" value="UniProtKB-SubCell"/>
</dbReference>
<name>W5SPB5_9SPIR</name>
<evidence type="ECO:0000256" key="2">
    <source>
        <dbReference type="ARBA" id="ARBA00004459"/>
    </source>
</evidence>
<keyword evidence="4 8" id="KW-0472">Membrane</keyword>
<accession>W5SPB5</accession>
<gene>
    <name evidence="11" type="ORF">BCD_0860</name>
</gene>
<feature type="transmembrane region" description="Helical" evidence="10">
    <location>
        <begin position="37"/>
        <end position="56"/>
    </location>
</feature>
<keyword evidence="5 8" id="KW-0564">Palmitate</keyword>
<dbReference type="AlphaFoldDB" id="W5SPB5"/>
<evidence type="ECO:0000256" key="6">
    <source>
        <dbReference type="ARBA" id="ARBA00023237"/>
    </source>
</evidence>
<feature type="compositionally biased region" description="Basic and acidic residues" evidence="9">
    <location>
        <begin position="1"/>
        <end position="30"/>
    </location>
</feature>
<evidence type="ECO:0000256" key="4">
    <source>
        <dbReference type="ARBA" id="ARBA00023136"/>
    </source>
</evidence>
<organism evidence="11">
    <name type="scientific">Borrelia crocidurae DOU</name>
    <dbReference type="NCBI Taxonomy" id="1293575"/>
    <lineage>
        <taxon>Bacteria</taxon>
        <taxon>Pseudomonadati</taxon>
        <taxon>Spirochaetota</taxon>
        <taxon>Spirochaetia</taxon>
        <taxon>Spirochaetales</taxon>
        <taxon>Borreliaceae</taxon>
        <taxon>Borrelia</taxon>
    </lineage>
</organism>
<dbReference type="EMBL" id="CP004270">
    <property type="protein sequence ID" value="AHH06926.1"/>
    <property type="molecule type" value="Genomic_DNA"/>
</dbReference>
<evidence type="ECO:0000313" key="11">
    <source>
        <dbReference type="EMBL" id="AHH06926.1"/>
    </source>
</evidence>
<evidence type="ECO:0000256" key="1">
    <source>
        <dbReference type="ARBA" id="ARBA00003932"/>
    </source>
</evidence>
<feature type="region of interest" description="Disordered" evidence="9">
    <location>
        <begin position="1"/>
        <end position="31"/>
    </location>
</feature>
<comment type="subcellular location">
    <subcellularLocation>
        <location evidence="2 8">Cell outer membrane</location>
        <topology evidence="2 8">Lipid-anchor</topology>
    </subcellularLocation>
</comment>
<comment type="function">
    <text evidence="1 8">The Vlp and Vsp proteins are antigenically distinct proteins, only one vlp or vsp gene is transcriptionally active at any one time. Switching between these genes is a mechanism of host immune response evasion.</text>
</comment>
<keyword evidence="11" id="KW-0614">Plasmid</keyword>
<reference evidence="11" key="1">
    <citation type="submission" date="2013-02" db="EMBL/GenBank/DDBJ databases">
        <title>Comparative genomics of Borrelia species.</title>
        <authorList>
            <person name="Schwan T.G."/>
            <person name="Raffel S.J."/>
            <person name="Porcella S.F."/>
        </authorList>
    </citation>
    <scope>NUCLEOTIDE SEQUENCE</scope>
    <source>
        <strain evidence="11">DOU</strain>
        <plasmid evidence="11">unnamed</plasmid>
    </source>
</reference>
<dbReference type="InterPro" id="IPR000680">
    <property type="entry name" value="Borrelia_lipo"/>
</dbReference>
<dbReference type="Pfam" id="PF00921">
    <property type="entry name" value="Lipoprotein_2"/>
    <property type="match status" value="1"/>
</dbReference>